<dbReference type="InterPro" id="IPR011604">
    <property type="entry name" value="PDDEXK-like_dom_sf"/>
</dbReference>
<dbReference type="AlphaFoldDB" id="A0A7W8GBE3"/>
<organism evidence="2 3">
    <name type="scientific">Treponema ruminis</name>
    <dbReference type="NCBI Taxonomy" id="744515"/>
    <lineage>
        <taxon>Bacteria</taxon>
        <taxon>Pseudomonadati</taxon>
        <taxon>Spirochaetota</taxon>
        <taxon>Spirochaetia</taxon>
        <taxon>Spirochaetales</taxon>
        <taxon>Treponemataceae</taxon>
        <taxon>Treponema</taxon>
    </lineage>
</organism>
<gene>
    <name evidence="2" type="ORF">HNP76_002577</name>
</gene>
<evidence type="ECO:0000313" key="2">
    <source>
        <dbReference type="EMBL" id="MBB5227181.1"/>
    </source>
</evidence>
<comment type="caution">
    <text evidence="2">The sequence shown here is derived from an EMBL/GenBank/DDBJ whole genome shotgun (WGS) entry which is preliminary data.</text>
</comment>
<evidence type="ECO:0000313" key="3">
    <source>
        <dbReference type="Proteomes" id="UP000518887"/>
    </source>
</evidence>
<dbReference type="EMBL" id="JACHFQ010000008">
    <property type="protein sequence ID" value="MBB5227181.1"/>
    <property type="molecule type" value="Genomic_DNA"/>
</dbReference>
<proteinExistence type="predicted"/>
<dbReference type="Proteomes" id="UP000518887">
    <property type="component" value="Unassembled WGS sequence"/>
</dbReference>
<reference evidence="2 3" key="1">
    <citation type="submission" date="2020-08" db="EMBL/GenBank/DDBJ databases">
        <title>Genomic Encyclopedia of Type Strains, Phase IV (KMG-IV): sequencing the most valuable type-strain genomes for metagenomic binning, comparative biology and taxonomic classification.</title>
        <authorList>
            <person name="Goeker M."/>
        </authorList>
    </citation>
    <scope>NUCLEOTIDE SEQUENCE [LARGE SCALE GENOMIC DNA]</scope>
    <source>
        <strain evidence="2 3">DSM 103462</strain>
    </source>
</reference>
<evidence type="ECO:0000259" key="1">
    <source>
        <dbReference type="Pfam" id="PF12705"/>
    </source>
</evidence>
<feature type="domain" description="PD-(D/E)XK endonuclease-like" evidence="1">
    <location>
        <begin position="684"/>
        <end position="996"/>
    </location>
</feature>
<protein>
    <recommendedName>
        <fullName evidence="1">PD-(D/E)XK endonuclease-like domain-containing protein</fullName>
    </recommendedName>
</protein>
<dbReference type="InterPro" id="IPR038726">
    <property type="entry name" value="PDDEXK_AddAB-type"/>
</dbReference>
<dbReference type="Gene3D" id="3.90.320.10">
    <property type="match status" value="1"/>
</dbReference>
<name>A0A7W8GBE3_9SPIR</name>
<keyword evidence="3" id="KW-1185">Reference proteome</keyword>
<dbReference type="SUPFAM" id="SSF52540">
    <property type="entry name" value="P-loop containing nucleoside triphosphate hydrolases"/>
    <property type="match status" value="1"/>
</dbReference>
<dbReference type="Pfam" id="PF12705">
    <property type="entry name" value="PDDEXK_1"/>
    <property type="match status" value="1"/>
</dbReference>
<dbReference type="InterPro" id="IPR027417">
    <property type="entry name" value="P-loop_NTPase"/>
</dbReference>
<accession>A0A7W8GBE3</accession>
<dbReference type="RefSeq" id="WP_184661153.1">
    <property type="nucleotide sequence ID" value="NZ_JACHFQ010000008.1"/>
</dbReference>
<sequence length="1022" mass="117750">MQSIQSLLQKEITNQDAVFVFPTDVACQKWADWVVKNTSVKAVAMERFLAWDKFKGECIRGKAQDLNTVPSLMRKIFAGTLIKKNAEKPFFKSIIVEKYAKEASAFTDWISSVLPSLKMWKNLREAQKSFKFEVSDDDSNLNSFYEEYKNQGFTDDEDRDFEILFDEYSKFLKQNHLFDPAWVEPDFTDDGREYFLIYPESLEDWEQYRHKLSAIEKIHFVSVPEEEGDYEAHFFENSSVEVKDVALFLREMHDKKGIEWSDMAVNVPNLDNYGSYLDREFSLYEIPRSLRYSRPLSSYGAGIFFSQLQDCIENQFSYESLKNLLLNEDLPWAQKSTIENLLLFGRMNNCICTAGEICYEKGLAVTVWDEAFLNPKDDRGSDINKDELIRNLYRNLSTLIPKMVRAESFEKIRSAYEEFKEIFFDMEEFQEMPLSNNVLSRCIISLNELVDLEKMYPDYKLPNPFAFFVSHLSKVQYLSQGEARAVQVYPYKSAPAAPYKVHVVLDSSQDSLSVAELFKPLSFMNENKRKIFMKLGEFDSSLGFSDSDPTFDFVKMYQHSATEKAYFTASRHAYNGEYGFAYGKLSKMGEAEGLSRKDIYAHEKKCLLDSCGQGSGAPLSKIFAKQATGFSEWKNFHHLDKKDSGLFQSDKDFSEMIYRRLHYRDENLPGHRQKNPLLLKRIEVTQTALKNYFKCPRKWLFKNVLKLDPLDNEAELIDEYIMGKVNHKIFENFFASLKEKRLLLCADSEGKGLGDEYLKLLVSAVNDAVDVKSQKSAFIEIFGSDYKTVSASQTTTKIISSQYAISDFGKARENPNFRMIERSVSHLCEIFSGYKVVAVEKEVAALPKDQNGLEEEGYYFEGKIDCILASSNESEFAIVDYKTSALPTGLYVKAQEEGKKENVIDFQMPMYIYLLENNVEEVERIKVSSAVFYSIKSTEEKPFLGQAPNGKENKHGQAEVELAISEFLKYAKRFYDEISDGKFAVNALNQSRALCAAKDKFNNCIDYQAICRRYFAVAGEEE</sequence>
<dbReference type="Gene3D" id="3.40.50.300">
    <property type="entry name" value="P-loop containing nucleotide triphosphate hydrolases"/>
    <property type="match status" value="1"/>
</dbReference>